<dbReference type="InterPro" id="IPR048122">
    <property type="entry name" value="WZX-like"/>
</dbReference>
<keyword evidence="5 6" id="KW-0472">Membrane</keyword>
<gene>
    <name evidence="7" type="primary">wzx</name>
</gene>
<feature type="transmembrane region" description="Helical" evidence="6">
    <location>
        <begin position="107"/>
        <end position="128"/>
    </location>
</feature>
<feature type="transmembrane region" description="Helical" evidence="6">
    <location>
        <begin position="319"/>
        <end position="347"/>
    </location>
</feature>
<accession>A0A346ACW1</accession>
<sequence length="456" mass="51278">MTYVVLKNDVLWGYLSQFFNMASSLLLLPFILHFLNTEDIGLWYVFVSIVSFIQLLEFGFLPTISRYISYVFSGAQNIELNKVPNYNENGAVNIYLLSGIISSAKKIYGIISVLALIIVVFCGSAYLWTLEYSGDKLYLLLSWFVYGVATTVIFYFGYFNCILKGRGDQTKMNQSIVLSKLSSIFVTIPLLYLDVGILSIAIGVLVSAIVDRVLVGFFVFDKSQHQTLEAFNVKSEIDYTKVIWGNAKLMGLVQLGNFLTVRSSVLIVSSVIGLDAAATYGFTLQITSVAVIISSMYFGLQLPLMNSAQIRNDQQSIRIAFKCSIGIAWVLFFLYAVFVSTFGVYIVDVLFDTATLLPRPMLIIFSMAAFLEMNHSLCTAYLTTRNQIIFMKPMLITGVFIFISSLAFGYIFGLWGVILSQFVLQLIYNNWKWPLLAFRELGLSIKDPILELKNKV</sequence>
<feature type="transmembrane region" description="Helical" evidence="6">
    <location>
        <begin position="278"/>
        <end position="298"/>
    </location>
</feature>
<dbReference type="InterPro" id="IPR050833">
    <property type="entry name" value="Poly_Biosynth_Transport"/>
</dbReference>
<dbReference type="NCBIfam" id="NF041503">
    <property type="entry name" value="WZX_like"/>
    <property type="match status" value="1"/>
</dbReference>
<comment type="subcellular location">
    <subcellularLocation>
        <location evidence="1">Cell membrane</location>
        <topology evidence="1">Multi-pass membrane protein</topology>
    </subcellularLocation>
</comment>
<evidence type="ECO:0000313" key="7">
    <source>
        <dbReference type="EMBL" id="AXL05073.1"/>
    </source>
</evidence>
<feature type="transmembrane region" description="Helical" evidence="6">
    <location>
        <begin position="140"/>
        <end position="163"/>
    </location>
</feature>
<feature type="transmembrane region" description="Helical" evidence="6">
    <location>
        <begin position="12"/>
        <end position="35"/>
    </location>
</feature>
<proteinExistence type="predicted"/>
<dbReference type="GO" id="GO:0005886">
    <property type="term" value="C:plasma membrane"/>
    <property type="evidence" value="ECO:0007669"/>
    <property type="project" value="UniProtKB-SubCell"/>
</dbReference>
<dbReference type="PANTHER" id="PTHR30250">
    <property type="entry name" value="PST FAMILY PREDICTED COLANIC ACID TRANSPORTER"/>
    <property type="match status" value="1"/>
</dbReference>
<dbReference type="EMBL" id="MH449683">
    <property type="protein sequence ID" value="AXL05073.1"/>
    <property type="molecule type" value="Genomic_DNA"/>
</dbReference>
<evidence type="ECO:0000256" key="6">
    <source>
        <dbReference type="SAM" id="Phobius"/>
    </source>
</evidence>
<evidence type="ECO:0000256" key="3">
    <source>
        <dbReference type="ARBA" id="ARBA00022692"/>
    </source>
</evidence>
<feature type="transmembrane region" description="Helical" evidence="6">
    <location>
        <begin position="395"/>
        <end position="428"/>
    </location>
</feature>
<feature type="transmembrane region" description="Helical" evidence="6">
    <location>
        <begin position="362"/>
        <end position="383"/>
    </location>
</feature>
<feature type="transmembrane region" description="Helical" evidence="6">
    <location>
        <begin position="198"/>
        <end position="220"/>
    </location>
</feature>
<evidence type="ECO:0000256" key="5">
    <source>
        <dbReference type="ARBA" id="ARBA00023136"/>
    </source>
</evidence>
<protein>
    <submittedName>
        <fullName evidence="7">O antigen flippase</fullName>
    </submittedName>
</protein>
<evidence type="ECO:0000256" key="2">
    <source>
        <dbReference type="ARBA" id="ARBA00022475"/>
    </source>
</evidence>
<feature type="transmembrane region" description="Helical" evidence="6">
    <location>
        <begin position="41"/>
        <end position="61"/>
    </location>
</feature>
<dbReference type="PANTHER" id="PTHR30250:SF26">
    <property type="entry name" value="PSMA PROTEIN"/>
    <property type="match status" value="1"/>
</dbReference>
<organism evidence="7">
    <name type="scientific">Aeromonas hydrophila</name>
    <dbReference type="NCBI Taxonomy" id="644"/>
    <lineage>
        <taxon>Bacteria</taxon>
        <taxon>Pseudomonadati</taxon>
        <taxon>Pseudomonadota</taxon>
        <taxon>Gammaproteobacteria</taxon>
        <taxon>Aeromonadales</taxon>
        <taxon>Aeromonadaceae</taxon>
        <taxon>Aeromonas</taxon>
    </lineage>
</organism>
<evidence type="ECO:0000256" key="1">
    <source>
        <dbReference type="ARBA" id="ARBA00004651"/>
    </source>
</evidence>
<dbReference type="AlphaFoldDB" id="A0A346ACW1"/>
<keyword evidence="3 6" id="KW-0812">Transmembrane</keyword>
<name>A0A346ACW1_AERHY</name>
<evidence type="ECO:0000256" key="4">
    <source>
        <dbReference type="ARBA" id="ARBA00022989"/>
    </source>
</evidence>
<keyword evidence="4 6" id="KW-1133">Transmembrane helix</keyword>
<keyword evidence="2" id="KW-1003">Cell membrane</keyword>
<reference evidence="7" key="1">
    <citation type="submission" date="2018-06" db="EMBL/GenBank/DDBJ databases">
        <title>Genetic diversity of the Aeromonas Hydrophila O antigens and development of a suspension array for serotype detection.</title>
        <authorList>
            <person name="Cao H."/>
            <person name="Liu B."/>
        </authorList>
    </citation>
    <scope>NUCLEOTIDE SEQUENCE</scope>
    <source>
        <strain evidence="7">G5386</strain>
    </source>
</reference>